<dbReference type="VEuPathDB" id="VectorBase:CQUJHB002979"/>
<dbReference type="PROSITE" id="PS50157">
    <property type="entry name" value="ZINC_FINGER_C2H2_2"/>
    <property type="match status" value="6"/>
</dbReference>
<feature type="binding site" evidence="11">
    <location>
        <position position="64"/>
    </location>
    <ligand>
        <name>Zn(2+)</name>
        <dbReference type="ChEBI" id="CHEBI:29105"/>
    </ligand>
</feature>
<feature type="domain" description="C2H2-type" evidence="13">
    <location>
        <begin position="321"/>
        <end position="347"/>
    </location>
</feature>
<keyword evidence="7" id="KW-0238">DNA-binding</keyword>
<reference evidence="15" key="1">
    <citation type="submission" date="2007-03" db="EMBL/GenBank/DDBJ databases">
        <title>Annotation of Culex pipiens quinquefasciatus.</title>
        <authorList>
            <consortium name="The Broad Institute Genome Sequencing Platform"/>
            <person name="Atkinson P.W."/>
            <person name="Hemingway J."/>
            <person name="Christensen B.M."/>
            <person name="Higgs S."/>
            <person name="Kodira C."/>
            <person name="Hannick L."/>
            <person name="Megy K."/>
            <person name="O'Leary S."/>
            <person name="Pearson M."/>
            <person name="Haas B.J."/>
            <person name="Mauceli E."/>
            <person name="Wortman J.R."/>
            <person name="Lee N.H."/>
            <person name="Guigo R."/>
            <person name="Stanke M."/>
            <person name="Alvarado L."/>
            <person name="Amedeo P."/>
            <person name="Antoine C.H."/>
            <person name="Arensburger P."/>
            <person name="Bidwell S.L."/>
            <person name="Crawford M."/>
            <person name="Camaro F."/>
            <person name="Devon K."/>
            <person name="Engels R."/>
            <person name="Hammond M."/>
            <person name="Howarth C."/>
            <person name="Koehrsen M."/>
            <person name="Lawson D."/>
            <person name="Montgomery P."/>
            <person name="Nene V."/>
            <person name="Nusbaum C."/>
            <person name="Puiu D."/>
            <person name="Romero-Severson J."/>
            <person name="Severson D.W."/>
            <person name="Shumway M."/>
            <person name="Sisk P."/>
            <person name="Stolte C."/>
            <person name="Zeng Q."/>
            <person name="Eisenstadt E."/>
            <person name="Fraser-Liggett C."/>
            <person name="Strausberg R."/>
            <person name="Galagan J."/>
            <person name="Birren B."/>
            <person name="Collins F.H."/>
        </authorList>
    </citation>
    <scope>NUCLEOTIDE SEQUENCE [LARGE SCALE GENOMIC DNA]</scope>
    <source>
        <strain evidence="15">JHB</strain>
    </source>
</reference>
<dbReference type="Gene3D" id="3.30.160.60">
    <property type="entry name" value="Classic Zinc Finger"/>
    <property type="match status" value="4"/>
</dbReference>
<dbReference type="GO" id="GO:0003677">
    <property type="term" value="F:DNA binding"/>
    <property type="evidence" value="ECO:0007669"/>
    <property type="project" value="UniProtKB-KW"/>
</dbReference>
<dbReference type="eggNOG" id="KOG1721">
    <property type="taxonomic scope" value="Eukaryota"/>
</dbReference>
<feature type="compositionally biased region" description="Basic and acidic residues" evidence="12">
    <location>
        <begin position="133"/>
        <end position="152"/>
    </location>
</feature>
<dbReference type="InterPro" id="IPR036236">
    <property type="entry name" value="Znf_C2H2_sf"/>
</dbReference>
<keyword evidence="8" id="KW-0804">Transcription</keyword>
<sequence length="456" mass="52676">MYSVKQNGPAGTENAEKQCRLCLKQSREYYSLKKRFEDTPPVHEVIKTLLSFIEDEPELPQQICVSCSKELLYFSQVKDRWVANQFALARQFARGLPPRRKSRESQSSSITIRPCVVVLDKDMPSGADEESEKNESFDVSHEVVNEAEPDRDSGDDDLIEIPDDPEPEKERQPAQKTQQPPKPVDSGAYRRFIRSCVDLRCFVCTRGFGSSQSFQRHMHLEHSKMLPYRCTQCKGKQPVFYTVNSMNQHFGVHHVSFTNRRNKAGVRNFFTCGKCGQTFQSLADSKNHAKIHNRCKICGLGFTQRFSLKRHLRKHTNERPYTCPHCTQAFQRLEHVNSHRIHNGERPHGCPHCYQRFSRMSHLKDHIKKHDNLQSHACLLCTKNFPALQELLQHKLEAHSNTRRTQRQKATKVERLPFEGASSGGTFIRQPTGSDVRRSVVVKEEQVDEDYELIID</sequence>
<feature type="binding site" evidence="11">
    <location>
        <position position="19"/>
    </location>
    <ligand>
        <name>Zn(2+)</name>
        <dbReference type="ChEBI" id="CHEBI:29105"/>
    </ligand>
</feature>
<evidence type="ECO:0000259" key="14">
    <source>
        <dbReference type="PROSITE" id="PS51915"/>
    </source>
</evidence>
<dbReference type="SMART" id="SM00868">
    <property type="entry name" value="zf-AD"/>
    <property type="match status" value="1"/>
</dbReference>
<feature type="compositionally biased region" description="Acidic residues" evidence="12">
    <location>
        <begin position="153"/>
        <end position="167"/>
    </location>
</feature>
<proteinExistence type="predicted"/>
<dbReference type="FunFam" id="3.30.160.60:FF:000100">
    <property type="entry name" value="Zinc finger 45-like"/>
    <property type="match status" value="1"/>
</dbReference>
<evidence type="ECO:0000256" key="7">
    <source>
        <dbReference type="ARBA" id="ARBA00023125"/>
    </source>
</evidence>
<feature type="domain" description="ZAD" evidence="14">
    <location>
        <begin position="17"/>
        <end position="91"/>
    </location>
</feature>
<dbReference type="GO" id="GO:0005634">
    <property type="term" value="C:nucleus"/>
    <property type="evidence" value="ECO:0007669"/>
    <property type="project" value="UniProtKB-SubCell"/>
</dbReference>
<dbReference type="KEGG" id="cqu:CpipJ_CPIJ006353"/>
<protein>
    <submittedName>
        <fullName evidence="15">Predicted protein</fullName>
    </submittedName>
</protein>
<accession>B0WGQ6</accession>
<dbReference type="PANTHER" id="PTHR16515:SF49">
    <property type="entry name" value="GASTRULA ZINC FINGER PROTEIN XLCGF49.1-LIKE-RELATED"/>
    <property type="match status" value="1"/>
</dbReference>
<evidence type="ECO:0000256" key="3">
    <source>
        <dbReference type="ARBA" id="ARBA00022737"/>
    </source>
</evidence>
<dbReference type="SUPFAM" id="SSF57667">
    <property type="entry name" value="beta-beta-alpha zinc fingers"/>
    <property type="match status" value="2"/>
</dbReference>
<dbReference type="InterPro" id="IPR012934">
    <property type="entry name" value="Znf_AD"/>
</dbReference>
<dbReference type="GO" id="GO:0010468">
    <property type="term" value="P:regulation of gene expression"/>
    <property type="evidence" value="ECO:0007669"/>
    <property type="project" value="TreeGrafter"/>
</dbReference>
<dbReference type="GO" id="GO:0008270">
    <property type="term" value="F:zinc ion binding"/>
    <property type="evidence" value="ECO:0007669"/>
    <property type="project" value="UniProtKB-UniRule"/>
</dbReference>
<dbReference type="Gene3D" id="3.40.1800.20">
    <property type="match status" value="1"/>
</dbReference>
<feature type="binding site" evidence="11">
    <location>
        <position position="22"/>
    </location>
    <ligand>
        <name>Zn(2+)</name>
        <dbReference type="ChEBI" id="CHEBI:29105"/>
    </ligand>
</feature>
<evidence type="ECO:0000256" key="4">
    <source>
        <dbReference type="ARBA" id="ARBA00022771"/>
    </source>
</evidence>
<dbReference type="InterPro" id="IPR050331">
    <property type="entry name" value="Zinc_finger"/>
</dbReference>
<gene>
    <name evidence="16" type="primary">6038046</name>
    <name evidence="15" type="ORF">CpipJ_CPIJ006353</name>
</gene>
<dbReference type="Proteomes" id="UP000002320">
    <property type="component" value="Unassembled WGS sequence"/>
</dbReference>
<feature type="domain" description="C2H2-type" evidence="13">
    <location>
        <begin position="348"/>
        <end position="375"/>
    </location>
</feature>
<keyword evidence="6" id="KW-0805">Transcription regulation</keyword>
<evidence type="ECO:0000313" key="16">
    <source>
        <dbReference type="EnsemblMetazoa" id="CPIJ006353-PA"/>
    </source>
</evidence>
<evidence type="ECO:0000256" key="9">
    <source>
        <dbReference type="ARBA" id="ARBA00023242"/>
    </source>
</evidence>
<evidence type="ECO:0000256" key="2">
    <source>
        <dbReference type="ARBA" id="ARBA00022723"/>
    </source>
</evidence>
<dbReference type="AlphaFoldDB" id="B0WGQ6"/>
<dbReference type="Pfam" id="PF00096">
    <property type="entry name" value="zf-C2H2"/>
    <property type="match status" value="2"/>
</dbReference>
<evidence type="ECO:0000256" key="8">
    <source>
        <dbReference type="ARBA" id="ARBA00023163"/>
    </source>
</evidence>
<feature type="binding site" evidence="11">
    <location>
        <position position="67"/>
    </location>
    <ligand>
        <name>Zn(2+)</name>
        <dbReference type="ChEBI" id="CHEBI:29105"/>
    </ligand>
</feature>
<feature type="domain" description="C2H2-type" evidence="13">
    <location>
        <begin position="293"/>
        <end position="320"/>
    </location>
</feature>
<dbReference type="EnsemblMetazoa" id="CPIJ006353-RA">
    <property type="protein sequence ID" value="CPIJ006353-PA"/>
    <property type="gene ID" value="CPIJ006353"/>
</dbReference>
<dbReference type="SUPFAM" id="SSF57716">
    <property type="entry name" value="Glucocorticoid receptor-like (DNA-binding domain)"/>
    <property type="match status" value="1"/>
</dbReference>
<keyword evidence="5 11" id="KW-0862">Zinc</keyword>
<organism>
    <name type="scientific">Culex quinquefasciatus</name>
    <name type="common">Southern house mosquito</name>
    <name type="synonym">Culex pungens</name>
    <dbReference type="NCBI Taxonomy" id="7176"/>
    <lineage>
        <taxon>Eukaryota</taxon>
        <taxon>Metazoa</taxon>
        <taxon>Ecdysozoa</taxon>
        <taxon>Arthropoda</taxon>
        <taxon>Hexapoda</taxon>
        <taxon>Insecta</taxon>
        <taxon>Pterygota</taxon>
        <taxon>Neoptera</taxon>
        <taxon>Endopterygota</taxon>
        <taxon>Diptera</taxon>
        <taxon>Nematocera</taxon>
        <taxon>Culicoidea</taxon>
        <taxon>Culicidae</taxon>
        <taxon>Culicinae</taxon>
        <taxon>Culicini</taxon>
        <taxon>Culex</taxon>
        <taxon>Culex</taxon>
    </lineage>
</organism>
<dbReference type="PANTHER" id="PTHR16515">
    <property type="entry name" value="PR DOMAIN ZINC FINGER PROTEIN"/>
    <property type="match status" value="1"/>
</dbReference>
<dbReference type="HOGENOM" id="CLU_600289_0_0_1"/>
<keyword evidence="9" id="KW-0539">Nucleus</keyword>
<evidence type="ECO:0000256" key="11">
    <source>
        <dbReference type="PROSITE-ProRule" id="PRU01263"/>
    </source>
</evidence>
<keyword evidence="17" id="KW-1185">Reference proteome</keyword>
<dbReference type="OrthoDB" id="3069995at2759"/>
<evidence type="ECO:0000313" key="15">
    <source>
        <dbReference type="EMBL" id="EDS27132.1"/>
    </source>
</evidence>
<keyword evidence="4 10" id="KW-0863">Zinc-finger</keyword>
<dbReference type="PROSITE" id="PS00028">
    <property type="entry name" value="ZINC_FINGER_C2H2_1"/>
    <property type="match status" value="4"/>
</dbReference>
<keyword evidence="3" id="KW-0677">Repeat</keyword>
<dbReference type="PROSITE" id="PS51915">
    <property type="entry name" value="ZAD"/>
    <property type="match status" value="1"/>
</dbReference>
<dbReference type="STRING" id="7176.B0WGQ6"/>
<evidence type="ECO:0000256" key="5">
    <source>
        <dbReference type="ARBA" id="ARBA00022833"/>
    </source>
</evidence>
<dbReference type="FunCoup" id="B0WGQ6">
    <property type="interactions" value="246"/>
</dbReference>
<name>B0WGQ6_CULQU</name>
<feature type="domain" description="C2H2-type" evidence="13">
    <location>
        <begin position="376"/>
        <end position="404"/>
    </location>
</feature>
<evidence type="ECO:0000256" key="1">
    <source>
        <dbReference type="ARBA" id="ARBA00004123"/>
    </source>
</evidence>
<evidence type="ECO:0000259" key="13">
    <source>
        <dbReference type="PROSITE" id="PS50157"/>
    </source>
</evidence>
<feature type="domain" description="C2H2-type" evidence="13">
    <location>
        <begin position="270"/>
        <end position="292"/>
    </location>
</feature>
<feature type="region of interest" description="Disordered" evidence="12">
    <location>
        <begin position="124"/>
        <end position="186"/>
    </location>
</feature>
<dbReference type="EMBL" id="DS231928">
    <property type="protein sequence ID" value="EDS27132.1"/>
    <property type="molecule type" value="Genomic_DNA"/>
</dbReference>
<feature type="domain" description="C2H2-type" evidence="13">
    <location>
        <begin position="199"/>
        <end position="227"/>
    </location>
</feature>
<evidence type="ECO:0000256" key="10">
    <source>
        <dbReference type="PROSITE-ProRule" id="PRU00042"/>
    </source>
</evidence>
<dbReference type="Pfam" id="PF07776">
    <property type="entry name" value="zf-AD"/>
    <property type="match status" value="1"/>
</dbReference>
<comment type="subcellular location">
    <subcellularLocation>
        <location evidence="1">Nucleus</location>
    </subcellularLocation>
</comment>
<dbReference type="InParanoid" id="B0WGQ6"/>
<evidence type="ECO:0000313" key="17">
    <source>
        <dbReference type="Proteomes" id="UP000002320"/>
    </source>
</evidence>
<dbReference type="InterPro" id="IPR013087">
    <property type="entry name" value="Znf_C2H2_type"/>
</dbReference>
<evidence type="ECO:0000256" key="6">
    <source>
        <dbReference type="ARBA" id="ARBA00023015"/>
    </source>
</evidence>
<reference evidence="16" key="2">
    <citation type="submission" date="2021-02" db="UniProtKB">
        <authorList>
            <consortium name="EnsemblMetazoa"/>
        </authorList>
    </citation>
    <scope>IDENTIFICATION</scope>
    <source>
        <strain evidence="16">JHB</strain>
    </source>
</reference>
<dbReference type="SMART" id="SM00355">
    <property type="entry name" value="ZnF_C2H2"/>
    <property type="match status" value="7"/>
</dbReference>
<dbReference type="VEuPathDB" id="VectorBase:CQUJHB010580"/>
<keyword evidence="2 11" id="KW-0479">Metal-binding</keyword>
<evidence type="ECO:0000256" key="12">
    <source>
        <dbReference type="SAM" id="MobiDB-lite"/>
    </source>
</evidence>
<dbReference type="VEuPathDB" id="VectorBase:CPIJ006353"/>